<organism evidence="1 2">
    <name type="scientific">Bacillus mesophilum</name>
    <dbReference type="NCBI Taxonomy" id="1071718"/>
    <lineage>
        <taxon>Bacteria</taxon>
        <taxon>Bacillati</taxon>
        <taxon>Bacillota</taxon>
        <taxon>Bacilli</taxon>
        <taxon>Bacillales</taxon>
        <taxon>Bacillaceae</taxon>
        <taxon>Bacillus</taxon>
    </lineage>
</organism>
<evidence type="ECO:0000313" key="1">
    <source>
        <dbReference type="EMBL" id="KAB2334269.1"/>
    </source>
</evidence>
<dbReference type="RefSeq" id="WP_151573583.1">
    <property type="nucleotide sequence ID" value="NZ_WBOT01000002.1"/>
</dbReference>
<dbReference type="Proteomes" id="UP000441354">
    <property type="component" value="Unassembled WGS sequence"/>
</dbReference>
<gene>
    <name evidence="1" type="ORF">F7732_09370</name>
</gene>
<dbReference type="EMBL" id="WBOT01000002">
    <property type="protein sequence ID" value="KAB2334269.1"/>
    <property type="molecule type" value="Genomic_DNA"/>
</dbReference>
<comment type="caution">
    <text evidence="1">The sequence shown here is derived from an EMBL/GenBank/DDBJ whole genome shotgun (WGS) entry which is preliminary data.</text>
</comment>
<accession>A0A7V7UWT8</accession>
<evidence type="ECO:0000313" key="2">
    <source>
        <dbReference type="Proteomes" id="UP000441354"/>
    </source>
</evidence>
<dbReference type="OrthoDB" id="2943085at2"/>
<proteinExistence type="predicted"/>
<dbReference type="AlphaFoldDB" id="A0A7V7UWT8"/>
<reference evidence="1 2" key="1">
    <citation type="journal article" date="2014" name="Arch. Microbiol.">
        <title>Bacillus mesophilum sp. nov., strain IITR-54T, a novel 4-chlorobiphenyl dechlorinating bacterium.</title>
        <authorList>
            <person name="Manickam N."/>
            <person name="Singh N.K."/>
            <person name="Bajaj A."/>
            <person name="Kumar R.M."/>
            <person name="Kaur G."/>
            <person name="Kaur N."/>
            <person name="Bala M."/>
            <person name="Kumar A."/>
            <person name="Mayilraj S."/>
        </authorList>
    </citation>
    <scope>NUCLEOTIDE SEQUENCE [LARGE SCALE GENOMIC DNA]</scope>
    <source>
        <strain evidence="1 2">IITR-54</strain>
    </source>
</reference>
<protein>
    <submittedName>
        <fullName evidence="1">Uncharacterized protein</fullName>
    </submittedName>
</protein>
<keyword evidence="2" id="KW-1185">Reference proteome</keyword>
<sequence length="84" mass="9778">MLMSEMKKEMDAPLLQVELDTFDSVPKVFYKGEEITNRISVKLEWKTKDHKAINNCSFEIVHAENTNENDSSIRTISHNSFCNR</sequence>
<name>A0A7V7UWT8_9BACI</name>